<feature type="non-terminal residue" evidence="7">
    <location>
        <position position="1"/>
    </location>
</feature>
<accession>A0A836EKM4</accession>
<dbReference type="GO" id="GO:0006260">
    <property type="term" value="P:DNA replication"/>
    <property type="evidence" value="ECO:0007669"/>
    <property type="project" value="UniProtKB-KW"/>
</dbReference>
<dbReference type="AlphaFoldDB" id="A0A836EKM4"/>
<evidence type="ECO:0000256" key="5">
    <source>
        <dbReference type="ARBA" id="ARBA00023306"/>
    </source>
</evidence>
<evidence type="ECO:0000313" key="8">
    <source>
        <dbReference type="Proteomes" id="UP000667349"/>
    </source>
</evidence>
<gene>
    <name evidence="7" type="primary">Chtf8</name>
    <name evidence="7" type="ORF">G6Z75_0005684</name>
</gene>
<dbReference type="InterPro" id="IPR018607">
    <property type="entry name" value="Ctf8"/>
</dbReference>
<comment type="similarity">
    <text evidence="6">Belongs to the CTF8 family.</text>
</comment>
<evidence type="ECO:0000256" key="3">
    <source>
        <dbReference type="ARBA" id="ARBA00023125"/>
    </source>
</evidence>
<dbReference type="PANTHER" id="PTHR28605:SF1">
    <property type="entry name" value="CHROMOSOME TRANSMISSION FIDELITY FACTOR 8"/>
    <property type="match status" value="1"/>
</dbReference>
<dbReference type="EMBL" id="JAANHZ010000132">
    <property type="protein sequence ID" value="KAG5314988.1"/>
    <property type="molecule type" value="Genomic_DNA"/>
</dbReference>
<dbReference type="PANTHER" id="PTHR28605">
    <property type="entry name" value="CTF8, CHROMOSOME TRANSMISSION FIDELITY FACTOR 8 HOMOLOG (S. CEREVISIAE)"/>
    <property type="match status" value="1"/>
</dbReference>
<organism evidence="7 8">
    <name type="scientific">Acromyrmex insinuator</name>
    <dbReference type="NCBI Taxonomy" id="230686"/>
    <lineage>
        <taxon>Eukaryota</taxon>
        <taxon>Metazoa</taxon>
        <taxon>Ecdysozoa</taxon>
        <taxon>Arthropoda</taxon>
        <taxon>Hexapoda</taxon>
        <taxon>Insecta</taxon>
        <taxon>Pterygota</taxon>
        <taxon>Neoptera</taxon>
        <taxon>Endopterygota</taxon>
        <taxon>Hymenoptera</taxon>
        <taxon>Apocrita</taxon>
        <taxon>Aculeata</taxon>
        <taxon>Formicoidea</taxon>
        <taxon>Formicidae</taxon>
        <taxon>Myrmicinae</taxon>
        <taxon>Acromyrmex</taxon>
    </lineage>
</organism>
<dbReference type="Pfam" id="PF09696">
    <property type="entry name" value="Ctf8"/>
    <property type="match status" value="1"/>
</dbReference>
<name>A0A836EKM4_9HYME</name>
<evidence type="ECO:0000256" key="2">
    <source>
        <dbReference type="ARBA" id="ARBA00022705"/>
    </source>
</evidence>
<keyword evidence="2" id="KW-0235">DNA replication</keyword>
<comment type="caution">
    <text evidence="7">The sequence shown here is derived from an EMBL/GenBank/DDBJ whole genome shotgun (WGS) entry which is preliminary data.</text>
</comment>
<dbReference type="GO" id="GO:0031390">
    <property type="term" value="C:Ctf18 RFC-like complex"/>
    <property type="evidence" value="ECO:0007669"/>
    <property type="project" value="InterPro"/>
</dbReference>
<evidence type="ECO:0000256" key="6">
    <source>
        <dbReference type="ARBA" id="ARBA00038447"/>
    </source>
</evidence>
<keyword evidence="8" id="KW-1185">Reference proteome</keyword>
<evidence type="ECO:0000313" key="7">
    <source>
        <dbReference type="EMBL" id="KAG5314988.1"/>
    </source>
</evidence>
<dbReference type="Proteomes" id="UP000667349">
    <property type="component" value="Unassembled WGS sequence"/>
</dbReference>
<evidence type="ECO:0000256" key="1">
    <source>
        <dbReference type="ARBA" id="ARBA00004123"/>
    </source>
</evidence>
<keyword evidence="3" id="KW-0238">DNA-binding</keyword>
<proteinExistence type="inferred from homology"/>
<protein>
    <submittedName>
        <fullName evidence="7">CTF8 protein</fullName>
    </submittedName>
</protein>
<dbReference type="GO" id="GO:0003677">
    <property type="term" value="F:DNA binding"/>
    <property type="evidence" value="ECO:0007669"/>
    <property type="project" value="UniProtKB-KW"/>
</dbReference>
<sequence>TNVIFGAILVPNLTKMIVPIKRDGNIETWAIIDLQGDLKFETIDNPGDQLIGDLHFTKTGVPILIIGIHVLHGKEVTLDKPLLVLEKHHDTRDERIEEETTTKTEYFVKAIVRKKLLFKSRPKPIVTNVPKPC</sequence>
<feature type="non-terminal residue" evidence="7">
    <location>
        <position position="133"/>
    </location>
</feature>
<reference evidence="7" key="1">
    <citation type="submission" date="2020-02" db="EMBL/GenBank/DDBJ databases">
        <title>Relaxed selection underlies rapid genomic changes in the transitions from sociality to social parasitism in ants.</title>
        <authorList>
            <person name="Bi X."/>
        </authorList>
    </citation>
    <scope>NUCLEOTIDE SEQUENCE</scope>
    <source>
        <strain evidence="7">BGI-DK2013a</strain>
        <tissue evidence="7">Whole body</tissue>
    </source>
</reference>
<keyword evidence="4" id="KW-0539">Nucleus</keyword>
<evidence type="ECO:0000256" key="4">
    <source>
        <dbReference type="ARBA" id="ARBA00023242"/>
    </source>
</evidence>
<comment type="subcellular location">
    <subcellularLocation>
        <location evidence="1">Nucleus</location>
    </subcellularLocation>
</comment>
<dbReference type="GO" id="GO:0007064">
    <property type="term" value="P:mitotic sister chromatid cohesion"/>
    <property type="evidence" value="ECO:0007669"/>
    <property type="project" value="InterPro"/>
</dbReference>
<keyword evidence="5" id="KW-0131">Cell cycle</keyword>